<keyword evidence="1" id="KW-1133">Transmembrane helix</keyword>
<dbReference type="Proteomes" id="UP000323720">
    <property type="component" value="Unassembled WGS sequence"/>
</dbReference>
<keyword evidence="3" id="KW-1185">Reference proteome</keyword>
<accession>A0A5D0R4I1</accession>
<dbReference type="AlphaFoldDB" id="A0A5D0R4I1"/>
<dbReference type="RefSeq" id="WP_148404414.1">
    <property type="nucleotide sequence ID" value="NZ_VSKK01000003.1"/>
</dbReference>
<protein>
    <submittedName>
        <fullName evidence="2">Uncharacterized protein</fullName>
    </submittedName>
</protein>
<name>A0A5D0R4I1_9FLAO</name>
<proteinExistence type="predicted"/>
<sequence length="104" mass="12518">MSRRYFKPKNSKKNLIKQFISFFLILVLISYFIINYFGNNYLLEFVGENLYVQTVLISLILKDLFSSFQNQSKIEHIKIKILEELKVNMQNEKENKRIERESGF</sequence>
<feature type="transmembrane region" description="Helical" evidence="1">
    <location>
        <begin position="20"/>
        <end position="38"/>
    </location>
</feature>
<keyword evidence="1" id="KW-0812">Transmembrane</keyword>
<comment type="caution">
    <text evidence="2">The sequence shown here is derived from an EMBL/GenBank/DDBJ whole genome shotgun (WGS) entry which is preliminary data.</text>
</comment>
<keyword evidence="1" id="KW-0472">Membrane</keyword>
<organism evidence="2 3">
    <name type="scientific">Bizionia myxarmorum</name>
    <dbReference type="NCBI Taxonomy" id="291186"/>
    <lineage>
        <taxon>Bacteria</taxon>
        <taxon>Pseudomonadati</taxon>
        <taxon>Bacteroidota</taxon>
        <taxon>Flavobacteriia</taxon>
        <taxon>Flavobacteriales</taxon>
        <taxon>Flavobacteriaceae</taxon>
        <taxon>Bizionia</taxon>
    </lineage>
</organism>
<gene>
    <name evidence="2" type="ORF">ES674_12350</name>
</gene>
<reference evidence="2 3" key="1">
    <citation type="submission" date="2019-08" db="EMBL/GenBank/DDBJ databases">
        <title>Genomes of Antarctic Bizionia species.</title>
        <authorList>
            <person name="Bowman J.P."/>
        </authorList>
    </citation>
    <scope>NUCLEOTIDE SEQUENCE [LARGE SCALE GENOMIC DNA]</scope>
    <source>
        <strain evidence="2 3">ADA-4</strain>
    </source>
</reference>
<evidence type="ECO:0000313" key="2">
    <source>
        <dbReference type="EMBL" id="TYB76372.1"/>
    </source>
</evidence>
<dbReference type="EMBL" id="VSKK01000003">
    <property type="protein sequence ID" value="TYB76372.1"/>
    <property type="molecule type" value="Genomic_DNA"/>
</dbReference>
<evidence type="ECO:0000313" key="3">
    <source>
        <dbReference type="Proteomes" id="UP000323720"/>
    </source>
</evidence>
<evidence type="ECO:0000256" key="1">
    <source>
        <dbReference type="SAM" id="Phobius"/>
    </source>
</evidence>